<sequence length="208" mass="22564">MTDAQSDATDPDIFLASASPRRAELLERMGVRFRTVPQAVDERIEPDETPEVFVIRLALEKARAGLRARPAGATAPVLGADTAVVIDDEILGKPADRDQALTMLDRLAGRTHRVVTGVALLDEDREVTRLSLSMVTLRELAGAEKTAYWQSGEPADKAGAYAIQGRGGVFIEQLEGSYSGVMGLPLFETHDLLGEFGIDYQSRWPAGQ</sequence>
<accession>A0ABV3T3U2</accession>
<evidence type="ECO:0000313" key="5">
    <source>
        <dbReference type="EMBL" id="MEX0429875.1"/>
    </source>
</evidence>
<comment type="catalytic activity">
    <reaction evidence="4">
        <text>UTP + H2O = UMP + diphosphate + H(+)</text>
        <dbReference type="Rhea" id="RHEA:29395"/>
        <dbReference type="ChEBI" id="CHEBI:15377"/>
        <dbReference type="ChEBI" id="CHEBI:15378"/>
        <dbReference type="ChEBI" id="CHEBI:33019"/>
        <dbReference type="ChEBI" id="CHEBI:46398"/>
        <dbReference type="ChEBI" id="CHEBI:57865"/>
        <dbReference type="EC" id="3.6.1.9"/>
    </reaction>
</comment>
<keyword evidence="4" id="KW-0963">Cytoplasm</keyword>
<dbReference type="PIRSF" id="PIRSF006305">
    <property type="entry name" value="Maf"/>
    <property type="match status" value="1"/>
</dbReference>
<dbReference type="PANTHER" id="PTHR43213:SF5">
    <property type="entry name" value="BIFUNCTIONAL DTTP_UTP PYROPHOSPHATASE_METHYLTRANSFERASE PROTEIN-RELATED"/>
    <property type="match status" value="1"/>
</dbReference>
<dbReference type="HAMAP" id="MF_00528">
    <property type="entry name" value="Maf"/>
    <property type="match status" value="1"/>
</dbReference>
<comment type="catalytic activity">
    <reaction evidence="4">
        <text>dTTP + H2O = dTMP + diphosphate + H(+)</text>
        <dbReference type="Rhea" id="RHEA:28534"/>
        <dbReference type="ChEBI" id="CHEBI:15377"/>
        <dbReference type="ChEBI" id="CHEBI:15378"/>
        <dbReference type="ChEBI" id="CHEBI:33019"/>
        <dbReference type="ChEBI" id="CHEBI:37568"/>
        <dbReference type="ChEBI" id="CHEBI:63528"/>
        <dbReference type="EC" id="3.6.1.9"/>
    </reaction>
</comment>
<dbReference type="EC" id="3.6.1.9" evidence="4"/>
<reference evidence="5 6" key="1">
    <citation type="submission" date="2024-02" db="EMBL/GenBank/DDBJ databases">
        <title>New especies of Spiribacter isolated from saline water.</title>
        <authorList>
            <person name="Leon M.J."/>
            <person name="De La Haba R."/>
            <person name="Sanchez-Porro C."/>
            <person name="Ventosa A."/>
        </authorList>
    </citation>
    <scope>NUCLEOTIDE SEQUENCE [LARGE SCALE GENOMIC DNA]</scope>
    <source>
        <strain evidence="6">ag22IC4-189</strain>
    </source>
</reference>
<dbReference type="Pfam" id="PF02545">
    <property type="entry name" value="Maf"/>
    <property type="match status" value="1"/>
</dbReference>
<dbReference type="Gene3D" id="3.90.950.10">
    <property type="match status" value="1"/>
</dbReference>
<comment type="similarity">
    <text evidence="4">Belongs to the Maf family. YhdE subfamily.</text>
</comment>
<keyword evidence="6" id="KW-1185">Reference proteome</keyword>
<evidence type="ECO:0000256" key="2">
    <source>
        <dbReference type="ARBA" id="ARBA00022801"/>
    </source>
</evidence>
<comment type="caution">
    <text evidence="5">The sequence shown here is derived from an EMBL/GenBank/DDBJ whole genome shotgun (WGS) entry which is preliminary data.</text>
</comment>
<dbReference type="InterPro" id="IPR003697">
    <property type="entry name" value="Maf-like"/>
</dbReference>
<evidence type="ECO:0000256" key="4">
    <source>
        <dbReference type="HAMAP-Rule" id="MF_00528"/>
    </source>
</evidence>
<feature type="site" description="Important for substrate specificity" evidence="4">
    <location>
        <position position="21"/>
    </location>
</feature>
<comment type="function">
    <text evidence="4">Nucleoside triphosphate pyrophosphatase that hydrolyzes dTTP and UTP. May have a dual role in cell division arrest and in preventing the incorporation of modified nucleotides into cellular nucleic acids.</text>
</comment>
<comment type="cofactor">
    <cofactor evidence="1 4">
        <name>a divalent metal cation</name>
        <dbReference type="ChEBI" id="CHEBI:60240"/>
    </cofactor>
</comment>
<dbReference type="InterPro" id="IPR029001">
    <property type="entry name" value="ITPase-like_fam"/>
</dbReference>
<evidence type="ECO:0000313" key="6">
    <source>
        <dbReference type="Proteomes" id="UP001556637"/>
    </source>
</evidence>
<dbReference type="PANTHER" id="PTHR43213">
    <property type="entry name" value="BIFUNCTIONAL DTTP/UTP PYROPHOSPHATASE/METHYLTRANSFERASE PROTEIN-RELATED"/>
    <property type="match status" value="1"/>
</dbReference>
<feature type="site" description="Important for substrate specificity" evidence="4">
    <location>
        <position position="164"/>
    </location>
</feature>
<evidence type="ECO:0000256" key="1">
    <source>
        <dbReference type="ARBA" id="ARBA00001968"/>
    </source>
</evidence>
<evidence type="ECO:0000256" key="3">
    <source>
        <dbReference type="ARBA" id="ARBA00023080"/>
    </source>
</evidence>
<dbReference type="RefSeq" id="WP_367982676.1">
    <property type="nucleotide sequence ID" value="NZ_JBAKFF010000001.1"/>
</dbReference>
<gene>
    <name evidence="5" type="ORF">V6X30_00470</name>
</gene>
<keyword evidence="3 4" id="KW-0546">Nucleotide metabolism</keyword>
<name>A0ABV3T3U2_9GAMM</name>
<comment type="subcellular location">
    <subcellularLocation>
        <location evidence="4">Cytoplasm</location>
    </subcellularLocation>
</comment>
<dbReference type="CDD" id="cd00555">
    <property type="entry name" value="Maf"/>
    <property type="match status" value="1"/>
</dbReference>
<organism evidence="5 6">
    <name type="scientific">Spiribacter insolitus</name>
    <dbReference type="NCBI Taxonomy" id="3122417"/>
    <lineage>
        <taxon>Bacteria</taxon>
        <taxon>Pseudomonadati</taxon>
        <taxon>Pseudomonadota</taxon>
        <taxon>Gammaproteobacteria</taxon>
        <taxon>Chromatiales</taxon>
        <taxon>Ectothiorhodospiraceae</taxon>
        <taxon>Spiribacter</taxon>
    </lineage>
</organism>
<dbReference type="Proteomes" id="UP001556637">
    <property type="component" value="Unassembled WGS sequence"/>
</dbReference>
<proteinExistence type="inferred from homology"/>
<dbReference type="EMBL" id="JBAKFF010000001">
    <property type="protein sequence ID" value="MEX0429875.1"/>
    <property type="molecule type" value="Genomic_DNA"/>
</dbReference>
<dbReference type="SUPFAM" id="SSF52972">
    <property type="entry name" value="ITPase-like"/>
    <property type="match status" value="1"/>
</dbReference>
<feature type="site" description="Important for substrate specificity" evidence="4">
    <location>
        <position position="82"/>
    </location>
</feature>
<protein>
    <recommendedName>
        <fullName evidence="4">dTTP/UTP pyrophosphatase</fullName>
        <shortName evidence="4">dTTPase/UTPase</shortName>
        <ecNumber evidence="4">3.6.1.9</ecNumber>
    </recommendedName>
    <alternativeName>
        <fullName evidence="4">Nucleoside triphosphate pyrophosphatase</fullName>
    </alternativeName>
    <alternativeName>
        <fullName evidence="4">Nucleotide pyrophosphatase</fullName>
        <shortName evidence="4">Nucleotide PPase</shortName>
    </alternativeName>
</protein>
<comment type="caution">
    <text evidence="4">Lacks conserved residue(s) required for the propagation of feature annotation.</text>
</comment>
<dbReference type="NCBIfam" id="TIGR00172">
    <property type="entry name" value="maf"/>
    <property type="match status" value="1"/>
</dbReference>
<keyword evidence="2 4" id="KW-0378">Hydrolase</keyword>
<feature type="active site" description="Proton acceptor" evidence="4">
    <location>
        <position position="81"/>
    </location>
</feature>